<name>A0A2S2NI26_SCHGA</name>
<protein>
    <submittedName>
        <fullName evidence="1">Uncharacterized protein</fullName>
    </submittedName>
</protein>
<dbReference type="AlphaFoldDB" id="A0A2S2NI26"/>
<organism evidence="1">
    <name type="scientific">Schizaphis graminum</name>
    <name type="common">Green bug aphid</name>
    <dbReference type="NCBI Taxonomy" id="13262"/>
    <lineage>
        <taxon>Eukaryota</taxon>
        <taxon>Metazoa</taxon>
        <taxon>Ecdysozoa</taxon>
        <taxon>Arthropoda</taxon>
        <taxon>Hexapoda</taxon>
        <taxon>Insecta</taxon>
        <taxon>Pterygota</taxon>
        <taxon>Neoptera</taxon>
        <taxon>Paraneoptera</taxon>
        <taxon>Hemiptera</taxon>
        <taxon>Sternorrhyncha</taxon>
        <taxon>Aphidomorpha</taxon>
        <taxon>Aphidoidea</taxon>
        <taxon>Aphididae</taxon>
        <taxon>Aphidini</taxon>
        <taxon>Schizaphis</taxon>
    </lineage>
</organism>
<sequence>MFVRWRTLCAAPLSTVRYGAWCGMRRVWLGKRGRRSTAAVAAATAEVAAASLIRRRWRPAPWWCRPQDEEAKRPHIIVDRLYVHLSAHRRRCVRRPGVRDGDTSETSAGL</sequence>
<evidence type="ECO:0000313" key="1">
    <source>
        <dbReference type="EMBL" id="MBY16805.1"/>
    </source>
</evidence>
<reference evidence="1" key="1">
    <citation type="submission" date="2018-04" db="EMBL/GenBank/DDBJ databases">
        <title>Transcriptome of Schizaphis graminum biotype I.</title>
        <authorList>
            <person name="Scully E.D."/>
            <person name="Geib S.M."/>
            <person name="Palmer N.A."/>
            <person name="Koch K."/>
            <person name="Bradshaw J."/>
            <person name="Heng-Moss T."/>
            <person name="Sarath G."/>
        </authorList>
    </citation>
    <scope>NUCLEOTIDE SEQUENCE</scope>
</reference>
<proteinExistence type="predicted"/>
<gene>
    <name evidence="1" type="ORF">g.173335</name>
</gene>
<accession>A0A2S2NI26</accession>
<dbReference type="EMBL" id="GGMR01004186">
    <property type="protein sequence ID" value="MBY16805.1"/>
    <property type="molecule type" value="Transcribed_RNA"/>
</dbReference>